<comment type="caution">
    <text evidence="1">The sequence shown here is derived from an EMBL/GenBank/DDBJ whole genome shotgun (WGS) entry which is preliminary data.</text>
</comment>
<accession>A0A9W4X1V2</accession>
<gene>
    <name evidence="1" type="ORF">FWILDA_LOCUS13896</name>
</gene>
<organism evidence="1 2">
    <name type="scientific">Funneliformis geosporum</name>
    <dbReference type="NCBI Taxonomy" id="1117311"/>
    <lineage>
        <taxon>Eukaryota</taxon>
        <taxon>Fungi</taxon>
        <taxon>Fungi incertae sedis</taxon>
        <taxon>Mucoromycota</taxon>
        <taxon>Glomeromycotina</taxon>
        <taxon>Glomeromycetes</taxon>
        <taxon>Glomerales</taxon>
        <taxon>Glomeraceae</taxon>
        <taxon>Funneliformis</taxon>
    </lineage>
</organism>
<protein>
    <submittedName>
        <fullName evidence="1">786_t:CDS:1</fullName>
    </submittedName>
</protein>
<evidence type="ECO:0000313" key="2">
    <source>
        <dbReference type="Proteomes" id="UP001153678"/>
    </source>
</evidence>
<dbReference type="EMBL" id="CAMKVN010005587">
    <property type="protein sequence ID" value="CAI2189067.1"/>
    <property type="molecule type" value="Genomic_DNA"/>
</dbReference>
<dbReference type="Proteomes" id="UP001153678">
    <property type="component" value="Unassembled WGS sequence"/>
</dbReference>
<reference evidence="1" key="1">
    <citation type="submission" date="2022-08" db="EMBL/GenBank/DDBJ databases">
        <authorList>
            <person name="Kallberg Y."/>
            <person name="Tangrot J."/>
            <person name="Rosling A."/>
        </authorList>
    </citation>
    <scope>NUCLEOTIDE SEQUENCE</scope>
    <source>
        <strain evidence="1">Wild A</strain>
    </source>
</reference>
<name>A0A9W4X1V2_9GLOM</name>
<proteinExistence type="predicted"/>
<keyword evidence="2" id="KW-1185">Reference proteome</keyword>
<dbReference type="AlphaFoldDB" id="A0A9W4X1V2"/>
<sequence length="53" mass="6114">MAEKEHNITAIQIQEKMEERGVGISVEIVRRHLRKSGGKVFWLPPLNFLVKVT</sequence>
<evidence type="ECO:0000313" key="1">
    <source>
        <dbReference type="EMBL" id="CAI2189067.1"/>
    </source>
</evidence>